<keyword evidence="3" id="KW-0349">Heme</keyword>
<organism evidence="8 9">
    <name type="scientific">Roridomyces roridus</name>
    <dbReference type="NCBI Taxonomy" id="1738132"/>
    <lineage>
        <taxon>Eukaryota</taxon>
        <taxon>Fungi</taxon>
        <taxon>Dikarya</taxon>
        <taxon>Basidiomycota</taxon>
        <taxon>Agaricomycotina</taxon>
        <taxon>Agaricomycetes</taxon>
        <taxon>Agaricomycetidae</taxon>
        <taxon>Agaricales</taxon>
        <taxon>Marasmiineae</taxon>
        <taxon>Mycenaceae</taxon>
        <taxon>Roridomyces</taxon>
    </lineage>
</organism>
<keyword evidence="9" id="KW-1185">Reference proteome</keyword>
<dbReference type="GO" id="GO:0004497">
    <property type="term" value="F:monooxygenase activity"/>
    <property type="evidence" value="ECO:0007669"/>
    <property type="project" value="UniProtKB-KW"/>
</dbReference>
<dbReference type="AlphaFoldDB" id="A0AAD7BMR0"/>
<evidence type="ECO:0000256" key="6">
    <source>
        <dbReference type="ARBA" id="ARBA00023004"/>
    </source>
</evidence>
<keyword evidence="6" id="KW-0408">Iron</keyword>
<dbReference type="InterPro" id="IPR036396">
    <property type="entry name" value="Cyt_P450_sf"/>
</dbReference>
<comment type="cofactor">
    <cofactor evidence="1">
        <name>heme</name>
        <dbReference type="ChEBI" id="CHEBI:30413"/>
    </cofactor>
</comment>
<name>A0AAD7BMR0_9AGAR</name>
<keyword evidence="5" id="KW-0560">Oxidoreductase</keyword>
<keyword evidence="7" id="KW-0503">Monooxygenase</keyword>
<gene>
    <name evidence="8" type="ORF">FB45DRAFT_1030037</name>
</gene>
<dbReference type="SUPFAM" id="SSF48264">
    <property type="entry name" value="Cytochrome P450"/>
    <property type="match status" value="1"/>
</dbReference>
<proteinExistence type="inferred from homology"/>
<evidence type="ECO:0000256" key="2">
    <source>
        <dbReference type="ARBA" id="ARBA00010617"/>
    </source>
</evidence>
<evidence type="ECO:0000256" key="7">
    <source>
        <dbReference type="ARBA" id="ARBA00023033"/>
    </source>
</evidence>
<evidence type="ECO:0000256" key="5">
    <source>
        <dbReference type="ARBA" id="ARBA00023002"/>
    </source>
</evidence>
<dbReference type="GO" id="GO:0005506">
    <property type="term" value="F:iron ion binding"/>
    <property type="evidence" value="ECO:0007669"/>
    <property type="project" value="InterPro"/>
</dbReference>
<dbReference type="GO" id="GO:0020037">
    <property type="term" value="F:heme binding"/>
    <property type="evidence" value="ECO:0007669"/>
    <property type="project" value="InterPro"/>
</dbReference>
<dbReference type="InterPro" id="IPR050364">
    <property type="entry name" value="Cytochrome_P450_fung"/>
</dbReference>
<dbReference type="Gene3D" id="1.10.630.10">
    <property type="entry name" value="Cytochrome P450"/>
    <property type="match status" value="1"/>
</dbReference>
<dbReference type="EMBL" id="JARKIF010000012">
    <property type="protein sequence ID" value="KAJ7625697.1"/>
    <property type="molecule type" value="Genomic_DNA"/>
</dbReference>
<accession>A0AAD7BMR0</accession>
<evidence type="ECO:0000313" key="8">
    <source>
        <dbReference type="EMBL" id="KAJ7625697.1"/>
    </source>
</evidence>
<evidence type="ECO:0000313" key="9">
    <source>
        <dbReference type="Proteomes" id="UP001221142"/>
    </source>
</evidence>
<comment type="caution">
    <text evidence="8">The sequence shown here is derived from an EMBL/GenBank/DDBJ whole genome shotgun (WGS) entry which is preliminary data.</text>
</comment>
<evidence type="ECO:0008006" key="10">
    <source>
        <dbReference type="Google" id="ProtNLM"/>
    </source>
</evidence>
<evidence type="ECO:0000256" key="3">
    <source>
        <dbReference type="ARBA" id="ARBA00022617"/>
    </source>
</evidence>
<dbReference type="PANTHER" id="PTHR46300">
    <property type="entry name" value="P450, PUTATIVE (EUROFUNG)-RELATED-RELATED"/>
    <property type="match status" value="1"/>
</dbReference>
<protein>
    <recommendedName>
        <fullName evidence="10">Cytochrome P450</fullName>
    </recommendedName>
</protein>
<comment type="similarity">
    <text evidence="2">Belongs to the cytochrome P450 family.</text>
</comment>
<keyword evidence="4" id="KW-0479">Metal-binding</keyword>
<dbReference type="Proteomes" id="UP001221142">
    <property type="component" value="Unassembled WGS sequence"/>
</dbReference>
<sequence>MVNDLMGWDFNLGDEWRIHRRLFNQTFNLKAARRYETHELLASRTLLKHLLHTPEDFSSHFRQMAAELIISFTYGIELQPSNDPYIALAEEAI</sequence>
<evidence type="ECO:0000256" key="4">
    <source>
        <dbReference type="ARBA" id="ARBA00022723"/>
    </source>
</evidence>
<dbReference type="GO" id="GO:0016705">
    <property type="term" value="F:oxidoreductase activity, acting on paired donors, with incorporation or reduction of molecular oxygen"/>
    <property type="evidence" value="ECO:0007669"/>
    <property type="project" value="InterPro"/>
</dbReference>
<reference evidence="8" key="1">
    <citation type="submission" date="2023-03" db="EMBL/GenBank/DDBJ databases">
        <title>Massive genome expansion in bonnet fungi (Mycena s.s.) driven by repeated elements and novel gene families across ecological guilds.</title>
        <authorList>
            <consortium name="Lawrence Berkeley National Laboratory"/>
            <person name="Harder C.B."/>
            <person name="Miyauchi S."/>
            <person name="Viragh M."/>
            <person name="Kuo A."/>
            <person name="Thoen E."/>
            <person name="Andreopoulos B."/>
            <person name="Lu D."/>
            <person name="Skrede I."/>
            <person name="Drula E."/>
            <person name="Henrissat B."/>
            <person name="Morin E."/>
            <person name="Kohler A."/>
            <person name="Barry K."/>
            <person name="LaButti K."/>
            <person name="Morin E."/>
            <person name="Salamov A."/>
            <person name="Lipzen A."/>
            <person name="Mereny Z."/>
            <person name="Hegedus B."/>
            <person name="Baldrian P."/>
            <person name="Stursova M."/>
            <person name="Weitz H."/>
            <person name="Taylor A."/>
            <person name="Grigoriev I.V."/>
            <person name="Nagy L.G."/>
            <person name="Martin F."/>
            <person name="Kauserud H."/>
        </authorList>
    </citation>
    <scope>NUCLEOTIDE SEQUENCE</scope>
    <source>
        <strain evidence="8">9284</strain>
    </source>
</reference>
<evidence type="ECO:0000256" key="1">
    <source>
        <dbReference type="ARBA" id="ARBA00001971"/>
    </source>
</evidence>